<sequence>MPGRPSVLPSIVRPAAAGSHPLPSHPVYHLHHHNHPQNTKQPRHRPPAPRVLRRACHHLLRSEAHTPALLGIHDTAASDVRRPALRRAAQALLHNDFLTFLGRQQGSRAGSTQRQPSAPNASARARRSFERLLVYSGVLYFRQQRLRSRALETRAAAVRCDSSSKPPQP</sequence>
<evidence type="ECO:0000256" key="1">
    <source>
        <dbReference type="SAM" id="MobiDB-lite"/>
    </source>
</evidence>
<evidence type="ECO:0000313" key="3">
    <source>
        <dbReference type="Proteomes" id="UP000799438"/>
    </source>
</evidence>
<protein>
    <submittedName>
        <fullName evidence="2">Uncharacterized protein</fullName>
    </submittedName>
</protein>
<dbReference type="RefSeq" id="XP_033402978.1">
    <property type="nucleotide sequence ID" value="XM_033546669.1"/>
</dbReference>
<dbReference type="AlphaFoldDB" id="A0A6A6BTF5"/>
<accession>A0A6A6BTF5</accession>
<organism evidence="2 3">
    <name type="scientific">Aplosporella prunicola CBS 121167</name>
    <dbReference type="NCBI Taxonomy" id="1176127"/>
    <lineage>
        <taxon>Eukaryota</taxon>
        <taxon>Fungi</taxon>
        <taxon>Dikarya</taxon>
        <taxon>Ascomycota</taxon>
        <taxon>Pezizomycotina</taxon>
        <taxon>Dothideomycetes</taxon>
        <taxon>Dothideomycetes incertae sedis</taxon>
        <taxon>Botryosphaeriales</taxon>
        <taxon>Aplosporellaceae</taxon>
        <taxon>Aplosporella</taxon>
    </lineage>
</organism>
<feature type="compositionally biased region" description="Low complexity" evidence="1">
    <location>
        <begin position="114"/>
        <end position="123"/>
    </location>
</feature>
<dbReference type="Proteomes" id="UP000799438">
    <property type="component" value="Unassembled WGS sequence"/>
</dbReference>
<proteinExistence type="predicted"/>
<feature type="region of interest" description="Disordered" evidence="1">
    <location>
        <begin position="105"/>
        <end position="124"/>
    </location>
</feature>
<name>A0A6A6BTF5_9PEZI</name>
<gene>
    <name evidence="2" type="ORF">K452DRAFT_4376</name>
</gene>
<evidence type="ECO:0000313" key="2">
    <source>
        <dbReference type="EMBL" id="KAF2147270.1"/>
    </source>
</evidence>
<feature type="compositionally biased region" description="Basic residues" evidence="1">
    <location>
        <begin position="28"/>
        <end position="47"/>
    </location>
</feature>
<keyword evidence="3" id="KW-1185">Reference proteome</keyword>
<reference evidence="2" key="1">
    <citation type="journal article" date="2020" name="Stud. Mycol.">
        <title>101 Dothideomycetes genomes: a test case for predicting lifestyles and emergence of pathogens.</title>
        <authorList>
            <person name="Haridas S."/>
            <person name="Albert R."/>
            <person name="Binder M."/>
            <person name="Bloem J."/>
            <person name="Labutti K."/>
            <person name="Salamov A."/>
            <person name="Andreopoulos B."/>
            <person name="Baker S."/>
            <person name="Barry K."/>
            <person name="Bills G."/>
            <person name="Bluhm B."/>
            <person name="Cannon C."/>
            <person name="Castanera R."/>
            <person name="Culley D."/>
            <person name="Daum C."/>
            <person name="Ezra D."/>
            <person name="Gonzalez J."/>
            <person name="Henrissat B."/>
            <person name="Kuo A."/>
            <person name="Liang C."/>
            <person name="Lipzen A."/>
            <person name="Lutzoni F."/>
            <person name="Magnuson J."/>
            <person name="Mondo S."/>
            <person name="Nolan M."/>
            <person name="Ohm R."/>
            <person name="Pangilinan J."/>
            <person name="Park H.-J."/>
            <person name="Ramirez L."/>
            <person name="Alfaro M."/>
            <person name="Sun H."/>
            <person name="Tritt A."/>
            <person name="Yoshinaga Y."/>
            <person name="Zwiers L.-H."/>
            <person name="Turgeon B."/>
            <person name="Goodwin S."/>
            <person name="Spatafora J."/>
            <person name="Crous P."/>
            <person name="Grigoriev I."/>
        </authorList>
    </citation>
    <scope>NUCLEOTIDE SEQUENCE</scope>
    <source>
        <strain evidence="2">CBS 121167</strain>
    </source>
</reference>
<feature type="region of interest" description="Disordered" evidence="1">
    <location>
        <begin position="1"/>
        <end position="47"/>
    </location>
</feature>
<dbReference type="GeneID" id="54304175"/>
<dbReference type="EMBL" id="ML995474">
    <property type="protein sequence ID" value="KAF2147270.1"/>
    <property type="molecule type" value="Genomic_DNA"/>
</dbReference>